<dbReference type="Proteomes" id="UP000002595">
    <property type="component" value="Chromosome"/>
</dbReference>
<dbReference type="KEGG" id="pis:Pisl_1036"/>
<gene>
    <name evidence="2" type="ordered locus">Pisl_1036</name>
</gene>
<dbReference type="EMBL" id="CP000504">
    <property type="protein sequence ID" value="ABL88210.1"/>
    <property type="molecule type" value="Genomic_DNA"/>
</dbReference>
<evidence type="ECO:0000256" key="1">
    <source>
        <dbReference type="SAM" id="Phobius"/>
    </source>
</evidence>
<keyword evidence="1" id="KW-0812">Transmembrane</keyword>
<accession>A1RTC8</accession>
<evidence type="ECO:0000313" key="2">
    <source>
        <dbReference type="EMBL" id="ABL88210.1"/>
    </source>
</evidence>
<keyword evidence="3" id="KW-1185">Reference proteome</keyword>
<feature type="transmembrane region" description="Helical" evidence="1">
    <location>
        <begin position="37"/>
        <end position="60"/>
    </location>
</feature>
<name>A1RTC8_PYRIL</name>
<evidence type="ECO:0000313" key="3">
    <source>
        <dbReference type="Proteomes" id="UP000002595"/>
    </source>
</evidence>
<dbReference type="AlphaFoldDB" id="A1RTC8"/>
<protein>
    <submittedName>
        <fullName evidence="2">Uncharacterized protein</fullName>
    </submittedName>
</protein>
<dbReference type="GeneID" id="4616342"/>
<proteinExistence type="predicted"/>
<dbReference type="eggNOG" id="arCOG07439">
    <property type="taxonomic scope" value="Archaea"/>
</dbReference>
<organism evidence="2 3">
    <name type="scientific">Pyrobaculum islandicum (strain DSM 4184 / JCM 9189 / GEO3)</name>
    <dbReference type="NCBI Taxonomy" id="384616"/>
    <lineage>
        <taxon>Archaea</taxon>
        <taxon>Thermoproteota</taxon>
        <taxon>Thermoprotei</taxon>
        <taxon>Thermoproteales</taxon>
        <taxon>Thermoproteaceae</taxon>
        <taxon>Pyrobaculum</taxon>
    </lineage>
</organism>
<keyword evidence="1" id="KW-0472">Membrane</keyword>
<feature type="transmembrane region" description="Helical" evidence="1">
    <location>
        <begin position="7"/>
        <end position="31"/>
    </location>
</feature>
<dbReference type="RefSeq" id="WP_011762785.1">
    <property type="nucleotide sequence ID" value="NC_008701.1"/>
</dbReference>
<keyword evidence="1" id="KW-1133">Transmembrane helix</keyword>
<reference evidence="2" key="1">
    <citation type="submission" date="2006-12" db="EMBL/GenBank/DDBJ databases">
        <title>Complete sequence of Pyrobaculum islandicum DSM 4184.</title>
        <authorList>
            <person name="Copeland A."/>
            <person name="Lucas S."/>
            <person name="Lapidus A."/>
            <person name="Barry K."/>
            <person name="Detter J.C."/>
            <person name="Glavina del Rio T."/>
            <person name="Dalin E."/>
            <person name="Tice H."/>
            <person name="Pitluck S."/>
            <person name="Meincke L."/>
            <person name="Brettin T."/>
            <person name="Bruce D."/>
            <person name="Han C."/>
            <person name="Tapia R."/>
            <person name="Gilna P."/>
            <person name="Schmutz J."/>
            <person name="Larimer F."/>
            <person name="Land M."/>
            <person name="Hauser L."/>
            <person name="Kyrpides N."/>
            <person name="Mikhailova N."/>
            <person name="Cozen A.E."/>
            <person name="Fitz-Gibbon S.T."/>
            <person name="House C.H."/>
            <person name="Saltikov C."/>
            <person name="Lowe T."/>
            <person name="Richardson P."/>
        </authorList>
    </citation>
    <scope>NUCLEOTIDE SEQUENCE [LARGE SCALE GENOMIC DNA]</scope>
    <source>
        <strain evidence="2">DSM 4184</strain>
    </source>
</reference>
<dbReference type="HOGENOM" id="CLU_1544259_0_0_2"/>
<sequence>MVANVAMAAVVFVLSGMVAMAMLGVGIHVMAVSLTFTVVYCVIKVLYYLCIDAMDIIEILRKRDINEIKNALIEVHRQKAFSLADSEYLSDERKNAARYHAYHLALISQILPDVETDVESITGLDYRLAKAFREGIERCCEIPHVEEEFYKIVVNELNRIIRTLCIQNKEARS</sequence>